<evidence type="ECO:0000259" key="1">
    <source>
        <dbReference type="Pfam" id="PF26138"/>
    </source>
</evidence>
<sequence length="79" mass="9256">HTSVLTGQKWIEELLEGHPGRFRRAMGMSKYVFKKLVHALHMHCRFTPTKHVSCEEQLAIFLRIAVTGLGNREHQERFQ</sequence>
<reference evidence="2" key="1">
    <citation type="submission" date="2023-03" db="EMBL/GenBank/DDBJ databases">
        <title>Massive genome expansion in bonnet fungi (Mycena s.s.) driven by repeated elements and novel gene families across ecological guilds.</title>
        <authorList>
            <consortium name="Lawrence Berkeley National Laboratory"/>
            <person name="Harder C.B."/>
            <person name="Miyauchi S."/>
            <person name="Viragh M."/>
            <person name="Kuo A."/>
            <person name="Thoen E."/>
            <person name="Andreopoulos B."/>
            <person name="Lu D."/>
            <person name="Skrede I."/>
            <person name="Drula E."/>
            <person name="Henrissat B."/>
            <person name="Morin E."/>
            <person name="Kohler A."/>
            <person name="Barry K."/>
            <person name="LaButti K."/>
            <person name="Morin E."/>
            <person name="Salamov A."/>
            <person name="Lipzen A."/>
            <person name="Mereny Z."/>
            <person name="Hegedus B."/>
            <person name="Baldrian P."/>
            <person name="Stursova M."/>
            <person name="Weitz H."/>
            <person name="Taylor A."/>
            <person name="Grigoriev I.V."/>
            <person name="Nagy L.G."/>
            <person name="Martin F."/>
            <person name="Kauserud H."/>
        </authorList>
    </citation>
    <scope>NUCLEOTIDE SEQUENCE</scope>
    <source>
        <strain evidence="2">CBHHK067</strain>
    </source>
</reference>
<name>A0AAD7CU54_MYCRO</name>
<dbReference type="EMBL" id="JARKIE010000231">
    <property type="protein sequence ID" value="KAJ7663580.1"/>
    <property type="molecule type" value="Genomic_DNA"/>
</dbReference>
<dbReference type="InterPro" id="IPR058353">
    <property type="entry name" value="DUF8040"/>
</dbReference>
<accession>A0AAD7CU54</accession>
<feature type="domain" description="DUF8040" evidence="1">
    <location>
        <begin position="2"/>
        <end position="79"/>
    </location>
</feature>
<proteinExistence type="predicted"/>
<protein>
    <recommendedName>
        <fullName evidence="1">DUF8040 domain-containing protein</fullName>
    </recommendedName>
</protein>
<feature type="non-terminal residue" evidence="2">
    <location>
        <position position="79"/>
    </location>
</feature>
<evidence type="ECO:0000313" key="3">
    <source>
        <dbReference type="Proteomes" id="UP001221757"/>
    </source>
</evidence>
<organism evidence="2 3">
    <name type="scientific">Mycena rosella</name>
    <name type="common">Pink bonnet</name>
    <name type="synonym">Agaricus rosellus</name>
    <dbReference type="NCBI Taxonomy" id="1033263"/>
    <lineage>
        <taxon>Eukaryota</taxon>
        <taxon>Fungi</taxon>
        <taxon>Dikarya</taxon>
        <taxon>Basidiomycota</taxon>
        <taxon>Agaricomycotina</taxon>
        <taxon>Agaricomycetes</taxon>
        <taxon>Agaricomycetidae</taxon>
        <taxon>Agaricales</taxon>
        <taxon>Marasmiineae</taxon>
        <taxon>Mycenaceae</taxon>
        <taxon>Mycena</taxon>
    </lineage>
</organism>
<dbReference type="Proteomes" id="UP001221757">
    <property type="component" value="Unassembled WGS sequence"/>
</dbReference>
<feature type="non-terminal residue" evidence="2">
    <location>
        <position position="1"/>
    </location>
</feature>
<comment type="caution">
    <text evidence="2">The sequence shown here is derived from an EMBL/GenBank/DDBJ whole genome shotgun (WGS) entry which is preliminary data.</text>
</comment>
<keyword evidence="3" id="KW-1185">Reference proteome</keyword>
<dbReference type="AlphaFoldDB" id="A0AAD7CU54"/>
<dbReference type="Pfam" id="PF26138">
    <property type="entry name" value="DUF8040"/>
    <property type="match status" value="1"/>
</dbReference>
<gene>
    <name evidence="2" type="ORF">B0H17DRAFT_890839</name>
</gene>
<evidence type="ECO:0000313" key="2">
    <source>
        <dbReference type="EMBL" id="KAJ7663580.1"/>
    </source>
</evidence>